<protein>
    <recommendedName>
        <fullName evidence="4">Protein-L-isoaspartate O-methyltransferase</fullName>
        <ecNumber evidence="3">2.1.1.77</ecNumber>
    </recommendedName>
    <alternativeName>
        <fullName evidence="11">L-isoaspartyl protein carboxyl methyltransferase</fullName>
    </alternativeName>
    <alternativeName>
        <fullName evidence="9">Protein L-isoaspartyl methyltransferase</fullName>
    </alternativeName>
    <alternativeName>
        <fullName evidence="10">Protein-beta-aspartate methyltransferase</fullName>
    </alternativeName>
</protein>
<evidence type="ECO:0000256" key="10">
    <source>
        <dbReference type="ARBA" id="ARBA00031323"/>
    </source>
</evidence>
<comment type="caution">
    <text evidence="12">The sequence shown here is derived from an EMBL/GenBank/DDBJ whole genome shotgun (WGS) entry which is preliminary data.</text>
</comment>
<accession>A0ABW7SK03</accession>
<keyword evidence="5" id="KW-0963">Cytoplasm</keyword>
<evidence type="ECO:0000256" key="1">
    <source>
        <dbReference type="ARBA" id="ARBA00004496"/>
    </source>
</evidence>
<sequence length="348" mass="37163">MTATDPLPASVPEQFYVHNADRGETLHRSTAEAIHRDVTALNVCEGDHVLEIGTGTGYSGAFLAARAGATGRVTSIDISAHLVDWADRLHRQRGLTTITCHTADGMNGHPPHAPYQRIAAWCTPPRLPRAWVDQLAPDGRIVACLPIAAQPSTTLVTTITVTAGQPRVETVTFGGYAQSTAAAVEDALTLPGRWVDHHTDHPNPAWISIGWRDHDDPQHSGARSALHLLRNPGHTETYHRAPPDWPSWTAYSVMAGGAHRSTAALHDGRRGIGHTTATTAAVILTDGTILADTAASPSLTALRTWLDRWEQAGRPSAAWFGTSLVPGGGNDLPGWDLRITTSPSLTLG</sequence>
<evidence type="ECO:0000256" key="6">
    <source>
        <dbReference type="ARBA" id="ARBA00022603"/>
    </source>
</evidence>
<comment type="similarity">
    <text evidence="2">Belongs to the methyltransferase superfamily. L-isoaspartyl/D-aspartyl protein methyltransferase family.</text>
</comment>
<evidence type="ECO:0000256" key="7">
    <source>
        <dbReference type="ARBA" id="ARBA00022679"/>
    </source>
</evidence>
<evidence type="ECO:0000256" key="3">
    <source>
        <dbReference type="ARBA" id="ARBA00011890"/>
    </source>
</evidence>
<evidence type="ECO:0000256" key="2">
    <source>
        <dbReference type="ARBA" id="ARBA00005369"/>
    </source>
</evidence>
<reference evidence="12 13" key="1">
    <citation type="submission" date="2024-10" db="EMBL/GenBank/DDBJ databases">
        <title>The Natural Products Discovery Center: Release of the First 8490 Sequenced Strains for Exploring Actinobacteria Biosynthetic Diversity.</title>
        <authorList>
            <person name="Kalkreuter E."/>
            <person name="Kautsar S.A."/>
            <person name="Yang D."/>
            <person name="Bader C.D."/>
            <person name="Teijaro C.N."/>
            <person name="Fluegel L."/>
            <person name="Davis C.M."/>
            <person name="Simpson J.R."/>
            <person name="Lauterbach L."/>
            <person name="Steele A.D."/>
            <person name="Gui C."/>
            <person name="Meng S."/>
            <person name="Li G."/>
            <person name="Viehrig K."/>
            <person name="Ye F."/>
            <person name="Su P."/>
            <person name="Kiefer A.F."/>
            <person name="Nichols A."/>
            <person name="Cepeda A.J."/>
            <person name="Yan W."/>
            <person name="Fan B."/>
            <person name="Jiang Y."/>
            <person name="Adhikari A."/>
            <person name="Zheng C.-J."/>
            <person name="Schuster L."/>
            <person name="Cowan T.M."/>
            <person name="Smanski M.J."/>
            <person name="Chevrette M.G."/>
            <person name="De Carvalho L.P.S."/>
            <person name="Shen B."/>
        </authorList>
    </citation>
    <scope>NUCLEOTIDE SEQUENCE [LARGE SCALE GENOMIC DNA]</scope>
    <source>
        <strain evidence="12 13">NPDC021253</strain>
    </source>
</reference>
<organism evidence="12 13">
    <name type="scientific">Micromonospora rubida</name>
    <dbReference type="NCBI Taxonomy" id="2697657"/>
    <lineage>
        <taxon>Bacteria</taxon>
        <taxon>Bacillati</taxon>
        <taxon>Actinomycetota</taxon>
        <taxon>Actinomycetes</taxon>
        <taxon>Micromonosporales</taxon>
        <taxon>Micromonosporaceae</taxon>
        <taxon>Micromonospora</taxon>
    </lineage>
</organism>
<proteinExistence type="inferred from homology"/>
<keyword evidence="13" id="KW-1185">Reference proteome</keyword>
<evidence type="ECO:0000256" key="5">
    <source>
        <dbReference type="ARBA" id="ARBA00022490"/>
    </source>
</evidence>
<dbReference type="PANTHER" id="PTHR11579">
    <property type="entry name" value="PROTEIN-L-ISOASPARTATE O-METHYLTRANSFERASE"/>
    <property type="match status" value="1"/>
</dbReference>
<evidence type="ECO:0000313" key="13">
    <source>
        <dbReference type="Proteomes" id="UP001611075"/>
    </source>
</evidence>
<name>A0ABW7SK03_9ACTN</name>
<dbReference type="PANTHER" id="PTHR11579:SF0">
    <property type="entry name" value="PROTEIN-L-ISOASPARTATE(D-ASPARTATE) O-METHYLTRANSFERASE"/>
    <property type="match status" value="1"/>
</dbReference>
<dbReference type="SUPFAM" id="SSF53335">
    <property type="entry name" value="S-adenosyl-L-methionine-dependent methyltransferases"/>
    <property type="match status" value="1"/>
</dbReference>
<evidence type="ECO:0000313" key="12">
    <source>
        <dbReference type="EMBL" id="MFI0793047.1"/>
    </source>
</evidence>
<dbReference type="InterPro" id="IPR029063">
    <property type="entry name" value="SAM-dependent_MTases_sf"/>
</dbReference>
<keyword evidence="8" id="KW-0949">S-adenosyl-L-methionine</keyword>
<comment type="subcellular location">
    <subcellularLocation>
        <location evidence="1">Cytoplasm</location>
    </subcellularLocation>
</comment>
<keyword evidence="7" id="KW-0808">Transferase</keyword>
<dbReference type="Pfam" id="PF01135">
    <property type="entry name" value="PCMT"/>
    <property type="match status" value="1"/>
</dbReference>
<evidence type="ECO:0000256" key="4">
    <source>
        <dbReference type="ARBA" id="ARBA00013346"/>
    </source>
</evidence>
<dbReference type="RefSeq" id="WP_387020325.1">
    <property type="nucleotide sequence ID" value="NZ_JBIRPU010000004.1"/>
</dbReference>
<dbReference type="CDD" id="cd02440">
    <property type="entry name" value="AdoMet_MTases"/>
    <property type="match status" value="1"/>
</dbReference>
<gene>
    <name evidence="12" type="ORF">ACH4OY_10150</name>
</gene>
<evidence type="ECO:0000256" key="9">
    <source>
        <dbReference type="ARBA" id="ARBA00030757"/>
    </source>
</evidence>
<dbReference type="EMBL" id="JBIRPU010000004">
    <property type="protein sequence ID" value="MFI0793047.1"/>
    <property type="molecule type" value="Genomic_DNA"/>
</dbReference>
<evidence type="ECO:0000256" key="8">
    <source>
        <dbReference type="ARBA" id="ARBA00022691"/>
    </source>
</evidence>
<dbReference type="InterPro" id="IPR000682">
    <property type="entry name" value="PCMT"/>
</dbReference>
<dbReference type="Proteomes" id="UP001611075">
    <property type="component" value="Unassembled WGS sequence"/>
</dbReference>
<dbReference type="EC" id="2.1.1.77" evidence="3"/>
<dbReference type="Gene3D" id="3.40.50.150">
    <property type="entry name" value="Vaccinia Virus protein VP39"/>
    <property type="match status" value="1"/>
</dbReference>
<evidence type="ECO:0000256" key="11">
    <source>
        <dbReference type="ARBA" id="ARBA00031350"/>
    </source>
</evidence>
<keyword evidence="6" id="KW-0489">Methyltransferase</keyword>